<sequence length="136" mass="14464">MQVNSLMTDADATYSNAYRYTLFNPGISATQISFEGGNFNYFYEATLKTSAGTGYARLINATSGAAISGGEITTAATTYTRVRSGDISSGMPTAQSTLSSGQTMDTQIRNSATNTTSVANSQQIQRLLQTHGLSFR</sequence>
<dbReference type="EMBL" id="LCED01000019">
    <property type="protein sequence ID" value="KKS66300.1"/>
    <property type="molecule type" value="Genomic_DNA"/>
</dbReference>
<protein>
    <submittedName>
        <fullName evidence="2">Uncharacterized protein</fullName>
    </submittedName>
</protein>
<evidence type="ECO:0000256" key="1">
    <source>
        <dbReference type="SAM" id="MobiDB-lite"/>
    </source>
</evidence>
<gene>
    <name evidence="2" type="ORF">UV35_C0019G0005</name>
</gene>
<evidence type="ECO:0000313" key="2">
    <source>
        <dbReference type="EMBL" id="KKS66300.1"/>
    </source>
</evidence>
<reference evidence="2 3" key="1">
    <citation type="journal article" date="2015" name="Nature">
        <title>rRNA introns, odd ribosomes, and small enigmatic genomes across a large radiation of phyla.</title>
        <authorList>
            <person name="Brown C.T."/>
            <person name="Hug L.A."/>
            <person name="Thomas B.C."/>
            <person name="Sharon I."/>
            <person name="Castelle C.J."/>
            <person name="Singh A."/>
            <person name="Wilkins M.J."/>
            <person name="Williams K.H."/>
            <person name="Banfield J.F."/>
        </authorList>
    </citation>
    <scope>NUCLEOTIDE SEQUENCE [LARGE SCALE GENOMIC DNA]</scope>
</reference>
<evidence type="ECO:0000313" key="3">
    <source>
        <dbReference type="Proteomes" id="UP000033848"/>
    </source>
</evidence>
<comment type="caution">
    <text evidence="2">The sequence shown here is derived from an EMBL/GenBank/DDBJ whole genome shotgun (WGS) entry which is preliminary data.</text>
</comment>
<feature type="region of interest" description="Disordered" evidence="1">
    <location>
        <begin position="84"/>
        <end position="103"/>
    </location>
</feature>
<name>A0A0G1AYU5_UNCKA</name>
<accession>A0A0G1AYU5</accession>
<proteinExistence type="predicted"/>
<organism evidence="2 3">
    <name type="scientific">candidate division WWE3 bacterium GW2011_GWB1_42_6</name>
    <dbReference type="NCBI Taxonomy" id="1619115"/>
    <lineage>
        <taxon>Bacteria</taxon>
        <taxon>Katanobacteria</taxon>
    </lineage>
</organism>
<dbReference type="Proteomes" id="UP000033848">
    <property type="component" value="Unassembled WGS sequence"/>
</dbReference>
<dbReference type="AlphaFoldDB" id="A0A0G1AYU5"/>